<feature type="compositionally biased region" description="Acidic residues" evidence="3">
    <location>
        <begin position="453"/>
        <end position="463"/>
    </location>
</feature>
<dbReference type="PANTHER" id="PTHR11668:SF496">
    <property type="entry name" value="SERINE_THREONINE-PROTEIN PHOSPHATASE"/>
    <property type="match status" value="1"/>
</dbReference>
<evidence type="ECO:0000256" key="3">
    <source>
        <dbReference type="SAM" id="MobiDB-lite"/>
    </source>
</evidence>
<reference evidence="5" key="1">
    <citation type="submission" date="2021-01" db="EMBL/GenBank/DDBJ databases">
        <authorList>
            <person name="Corre E."/>
            <person name="Pelletier E."/>
            <person name="Niang G."/>
            <person name="Scheremetjew M."/>
            <person name="Finn R."/>
            <person name="Kale V."/>
            <person name="Holt S."/>
            <person name="Cochrane G."/>
            <person name="Meng A."/>
            <person name="Brown T."/>
            <person name="Cohen L."/>
        </authorList>
    </citation>
    <scope>NUCLEOTIDE SEQUENCE</scope>
    <source>
        <strain evidence="5">CCMP3107</strain>
    </source>
</reference>
<dbReference type="GO" id="GO:0005737">
    <property type="term" value="C:cytoplasm"/>
    <property type="evidence" value="ECO:0007669"/>
    <property type="project" value="TreeGrafter"/>
</dbReference>
<dbReference type="PROSITE" id="PS00125">
    <property type="entry name" value="SER_THR_PHOSPHATASE"/>
    <property type="match status" value="1"/>
</dbReference>
<dbReference type="AlphaFoldDB" id="A0A6V1NP81"/>
<name>A0A6V1NP81_HETAK</name>
<dbReference type="InterPro" id="IPR050341">
    <property type="entry name" value="PP1_catalytic_subunit"/>
</dbReference>
<dbReference type="EC" id="3.1.3.16" evidence="1"/>
<proteinExistence type="inferred from homology"/>
<dbReference type="EMBL" id="HBIU01006270">
    <property type="protein sequence ID" value="CAE0623727.1"/>
    <property type="molecule type" value="Transcribed_RNA"/>
</dbReference>
<feature type="region of interest" description="Disordered" evidence="3">
    <location>
        <begin position="448"/>
        <end position="472"/>
    </location>
</feature>
<dbReference type="Gene3D" id="3.60.21.10">
    <property type="match status" value="1"/>
</dbReference>
<feature type="domain" description="Serine/threonine specific protein phosphatases" evidence="4">
    <location>
        <begin position="206"/>
        <end position="211"/>
    </location>
</feature>
<dbReference type="InterPro" id="IPR006186">
    <property type="entry name" value="Ser/Thr-sp_prot-phosphatase"/>
</dbReference>
<dbReference type="InterPro" id="IPR004843">
    <property type="entry name" value="Calcineurin-like_PHP"/>
</dbReference>
<dbReference type="GO" id="GO:0005634">
    <property type="term" value="C:nucleus"/>
    <property type="evidence" value="ECO:0007669"/>
    <property type="project" value="TreeGrafter"/>
</dbReference>
<gene>
    <name evidence="5" type="ORF">HAKA00212_LOCUS2393</name>
</gene>
<feature type="coiled-coil region" evidence="2">
    <location>
        <begin position="7"/>
        <end position="34"/>
    </location>
</feature>
<evidence type="ECO:0000313" key="5">
    <source>
        <dbReference type="EMBL" id="CAE0623727.1"/>
    </source>
</evidence>
<dbReference type="InterPro" id="IPR029052">
    <property type="entry name" value="Metallo-depent_PP-like"/>
</dbReference>
<comment type="similarity">
    <text evidence="1">Belongs to the PPP phosphatase family.</text>
</comment>
<keyword evidence="1" id="KW-0378">Hydrolase</keyword>
<evidence type="ECO:0000256" key="1">
    <source>
        <dbReference type="RuleBase" id="RU004273"/>
    </source>
</evidence>
<dbReference type="CDD" id="cd00144">
    <property type="entry name" value="MPP_PPP_family"/>
    <property type="match status" value="1"/>
</dbReference>
<dbReference type="SUPFAM" id="SSF56300">
    <property type="entry name" value="Metallo-dependent phosphatases"/>
    <property type="match status" value="1"/>
</dbReference>
<dbReference type="GO" id="GO:0004722">
    <property type="term" value="F:protein serine/threonine phosphatase activity"/>
    <property type="evidence" value="ECO:0007669"/>
    <property type="project" value="UniProtKB-EC"/>
</dbReference>
<accession>A0A6V1NP81</accession>
<dbReference type="SMART" id="SM00156">
    <property type="entry name" value="PP2Ac"/>
    <property type="match status" value="1"/>
</dbReference>
<evidence type="ECO:0000259" key="4">
    <source>
        <dbReference type="PROSITE" id="PS00125"/>
    </source>
</evidence>
<sequence length="472" mass="52577">MEDKAVVARLHAMLAEKDAAIAALQQEIHRISNEVQSKTGIARRDHPMTPVIHVVEEGGSTVQNRMGRHASVATSNVLQNIPSKKNDELTPRMISMFKAPLDYVDYLKSARFARDLLRLAKRACPILENEPRCVFLQSPCYVFGDIHGNLEDLNFFSDNIWKLGMPLTAGKFLFLGDYVDRGMSGLECVAYLLALKIQNPEKVYLLRGNHELRDVNGWEEHYGERSFLWQCRDRFGEEMGIRVWEEVNQVFDRLPLAAVIDHDVFCVHGGLPRPIPGSTNRIQDILMVPSVAGVNPPNELETFETQQVASDCLWSDPARGDQERYLDDTGFGESLRGGGAICFGQKAIEDFLEQNQLSFVVRGHEAHAEGVSLSKGARVFTVFSTSKDHGQGTKAMAGCILIDFDQIQVINRSVRYKNKFVHKRNSISLAGLSGSALDLRAKLGLIVSPENSQTEDDDDEELDGGGYDQGGK</sequence>
<organism evidence="5">
    <name type="scientific">Heterosigma akashiwo</name>
    <name type="common">Chromophytic alga</name>
    <name type="synonym">Heterosigma carterae</name>
    <dbReference type="NCBI Taxonomy" id="2829"/>
    <lineage>
        <taxon>Eukaryota</taxon>
        <taxon>Sar</taxon>
        <taxon>Stramenopiles</taxon>
        <taxon>Ochrophyta</taxon>
        <taxon>Raphidophyceae</taxon>
        <taxon>Chattonellales</taxon>
        <taxon>Chattonellaceae</taxon>
        <taxon>Heterosigma</taxon>
    </lineage>
</organism>
<keyword evidence="2" id="KW-0175">Coiled coil</keyword>
<dbReference type="PANTHER" id="PTHR11668">
    <property type="entry name" value="SERINE/THREONINE PROTEIN PHOSPHATASE"/>
    <property type="match status" value="1"/>
</dbReference>
<dbReference type="Pfam" id="PF00149">
    <property type="entry name" value="Metallophos"/>
    <property type="match status" value="1"/>
</dbReference>
<evidence type="ECO:0000256" key="2">
    <source>
        <dbReference type="SAM" id="Coils"/>
    </source>
</evidence>
<comment type="catalytic activity">
    <reaction evidence="1">
        <text>O-phospho-L-threonyl-[protein] + H2O = L-threonyl-[protein] + phosphate</text>
        <dbReference type="Rhea" id="RHEA:47004"/>
        <dbReference type="Rhea" id="RHEA-COMP:11060"/>
        <dbReference type="Rhea" id="RHEA-COMP:11605"/>
        <dbReference type="ChEBI" id="CHEBI:15377"/>
        <dbReference type="ChEBI" id="CHEBI:30013"/>
        <dbReference type="ChEBI" id="CHEBI:43474"/>
        <dbReference type="ChEBI" id="CHEBI:61977"/>
        <dbReference type="EC" id="3.1.3.16"/>
    </reaction>
</comment>
<dbReference type="PRINTS" id="PR00114">
    <property type="entry name" value="STPHPHTASE"/>
</dbReference>
<protein>
    <recommendedName>
        <fullName evidence="1">Serine/threonine-protein phosphatase</fullName>
        <ecNumber evidence="1">3.1.3.16</ecNumber>
    </recommendedName>
</protein>